<evidence type="ECO:0008006" key="4">
    <source>
        <dbReference type="Google" id="ProtNLM"/>
    </source>
</evidence>
<feature type="region of interest" description="Disordered" evidence="1">
    <location>
        <begin position="146"/>
        <end position="176"/>
    </location>
</feature>
<gene>
    <name evidence="2" type="ORF">PHET_09350</name>
</gene>
<proteinExistence type="predicted"/>
<keyword evidence="3" id="KW-1185">Reference proteome</keyword>
<dbReference type="OrthoDB" id="5917212at2759"/>
<name>A0A8J4WEY9_9TREM</name>
<feature type="compositionally biased region" description="Basic and acidic residues" evidence="1">
    <location>
        <begin position="45"/>
        <end position="56"/>
    </location>
</feature>
<organism evidence="2 3">
    <name type="scientific">Paragonimus heterotremus</name>
    <dbReference type="NCBI Taxonomy" id="100268"/>
    <lineage>
        <taxon>Eukaryota</taxon>
        <taxon>Metazoa</taxon>
        <taxon>Spiralia</taxon>
        <taxon>Lophotrochozoa</taxon>
        <taxon>Platyhelminthes</taxon>
        <taxon>Trematoda</taxon>
        <taxon>Digenea</taxon>
        <taxon>Plagiorchiida</taxon>
        <taxon>Troglotremata</taxon>
        <taxon>Troglotrematidae</taxon>
        <taxon>Paragonimus</taxon>
    </lineage>
</organism>
<dbReference type="Proteomes" id="UP000748531">
    <property type="component" value="Unassembled WGS sequence"/>
</dbReference>
<evidence type="ECO:0000313" key="2">
    <source>
        <dbReference type="EMBL" id="KAF5397778.1"/>
    </source>
</evidence>
<dbReference type="EMBL" id="LUCH01005788">
    <property type="protein sequence ID" value="KAF5397778.1"/>
    <property type="molecule type" value="Genomic_DNA"/>
</dbReference>
<protein>
    <recommendedName>
        <fullName evidence="4">Aftiphilin clathrin-binding box domain-containing protein</fullName>
    </recommendedName>
</protein>
<feature type="compositionally biased region" description="Polar residues" evidence="1">
    <location>
        <begin position="150"/>
        <end position="176"/>
    </location>
</feature>
<reference evidence="2" key="1">
    <citation type="submission" date="2019-05" db="EMBL/GenBank/DDBJ databases">
        <title>Annotation for the trematode Paragonimus heterotremus.</title>
        <authorList>
            <person name="Choi Y.-J."/>
        </authorList>
    </citation>
    <scope>NUCLEOTIDE SEQUENCE</scope>
    <source>
        <strain evidence="2">LC</strain>
    </source>
</reference>
<evidence type="ECO:0000313" key="3">
    <source>
        <dbReference type="Proteomes" id="UP000748531"/>
    </source>
</evidence>
<evidence type="ECO:0000256" key="1">
    <source>
        <dbReference type="SAM" id="MobiDB-lite"/>
    </source>
</evidence>
<dbReference type="AlphaFoldDB" id="A0A8J4WEY9"/>
<sequence>MESPMGHLHIPQDLKHEDWPPESSLKSGCTPLENEEIDVVALSSHDSDTVSSDKRSNSSSLSDFMPIELPIDVPDGPEFRDLSQYLDKITMSASADMVLGNLCVGDRESIDQQASQTKEQAICVKLNDCKVDDSFKFTQLCTDVQPAPSAENSTNSESFSSDGVQQSRNSASLSLGSTLNGQASHASCDGALLSTPQYIKTGHSPEMEDFAHFSTCECPNTDSTCWPVFTSENSVYEKFASFTDAFPNVKSEGNSNHFYPSKLATTSDSTNEIDLRVDRDNEDDDEFGDFTGSSVLPGGVPIHGDTDTSDELIQPPGFLKRLLSHLEPALGRTFGQAVCDRVDCWLSDLSAGGSHTEPCSNSQHYSSSDPIGINGCLWGKVLPLRRIPDLRYHWSSSVIYKAYLHSLNVDTSHAMPVFASQLRLLEPVRLSESKSSEAKSLFPEPAGISPKADTLTTSKHVDDVSVGSSEIPAFDWNSSDFINPVKGRLLNFNANVL</sequence>
<feature type="compositionally biased region" description="Basic and acidic residues" evidence="1">
    <location>
        <begin position="10"/>
        <end position="19"/>
    </location>
</feature>
<feature type="region of interest" description="Disordered" evidence="1">
    <location>
        <begin position="1"/>
        <end position="31"/>
    </location>
</feature>
<feature type="region of interest" description="Disordered" evidence="1">
    <location>
        <begin position="43"/>
        <end position="62"/>
    </location>
</feature>
<accession>A0A8J4WEY9</accession>
<comment type="caution">
    <text evidence="2">The sequence shown here is derived from an EMBL/GenBank/DDBJ whole genome shotgun (WGS) entry which is preliminary data.</text>
</comment>